<evidence type="ECO:0000256" key="1">
    <source>
        <dbReference type="ARBA" id="ARBA00022679"/>
    </source>
</evidence>
<dbReference type="EMBL" id="QJJQ01000003">
    <property type="protein sequence ID" value="PXW88506.1"/>
    <property type="molecule type" value="Genomic_DNA"/>
</dbReference>
<evidence type="ECO:0000256" key="3">
    <source>
        <dbReference type="HAMAP-Rule" id="MF_00824"/>
    </source>
</evidence>
<organism evidence="6 7">
    <name type="scientific">Pseudogracilibacillus auburnensis</name>
    <dbReference type="NCBI Taxonomy" id="1494959"/>
    <lineage>
        <taxon>Bacteria</taxon>
        <taxon>Bacillati</taxon>
        <taxon>Bacillota</taxon>
        <taxon>Bacilli</taxon>
        <taxon>Bacillales</taxon>
        <taxon>Bacillaceae</taxon>
        <taxon>Pseudogracilibacillus</taxon>
    </lineage>
</organism>
<dbReference type="CDD" id="cd04301">
    <property type="entry name" value="NAT_SF"/>
    <property type="match status" value="1"/>
</dbReference>
<evidence type="ECO:0000259" key="5">
    <source>
        <dbReference type="PROSITE" id="PS51186"/>
    </source>
</evidence>
<dbReference type="InterPro" id="IPR017274">
    <property type="entry name" value="YlbP"/>
</dbReference>
<accession>A0A2V3W469</accession>
<sequence length="177" mass="20891">MAGVKVERLLVNYKTLEDFKRFQAYGNQELSMLEDLQNEIVENDSKSPFYGIYYGNNLVARMSLYERSKKYDHYFNPPQDYLVLFKLEVLPDYRKKGYGKMLVDYAKSYNVPIKTNPIIDSHHFWEHMGFEMASYNLERDLGENPFIWMPSGVKEAIQPPHNTSVNNSEKKVKEKQK</sequence>
<dbReference type="AlphaFoldDB" id="A0A2V3W469"/>
<evidence type="ECO:0000256" key="4">
    <source>
        <dbReference type="SAM" id="MobiDB-lite"/>
    </source>
</evidence>
<dbReference type="InterPro" id="IPR016181">
    <property type="entry name" value="Acyl_CoA_acyltransferase"/>
</dbReference>
<dbReference type="RefSeq" id="WP_110394351.1">
    <property type="nucleotide sequence ID" value="NZ_JADIJL010000013.1"/>
</dbReference>
<dbReference type="EC" id="2.3.1.-" evidence="3"/>
<dbReference type="SUPFAM" id="SSF55729">
    <property type="entry name" value="Acyl-CoA N-acyltransferases (Nat)"/>
    <property type="match status" value="1"/>
</dbReference>
<dbReference type="Gene3D" id="3.40.630.30">
    <property type="match status" value="1"/>
</dbReference>
<comment type="caution">
    <text evidence="6">The sequence shown here is derived from an EMBL/GenBank/DDBJ whole genome shotgun (WGS) entry which is preliminary data.</text>
</comment>
<keyword evidence="7" id="KW-1185">Reference proteome</keyword>
<dbReference type="OrthoDB" id="2242710at2"/>
<dbReference type="Proteomes" id="UP000247978">
    <property type="component" value="Unassembled WGS sequence"/>
</dbReference>
<dbReference type="NCBIfam" id="NF010241">
    <property type="entry name" value="PRK13688.1"/>
    <property type="match status" value="1"/>
</dbReference>
<reference evidence="6 7" key="1">
    <citation type="submission" date="2018-05" db="EMBL/GenBank/DDBJ databases">
        <title>Genomic Encyclopedia of Type Strains, Phase IV (KMG-IV): sequencing the most valuable type-strain genomes for metagenomic binning, comparative biology and taxonomic classification.</title>
        <authorList>
            <person name="Goeker M."/>
        </authorList>
    </citation>
    <scope>NUCLEOTIDE SEQUENCE [LARGE SCALE GENOMIC DNA]</scope>
    <source>
        <strain evidence="6 7">DSM 28556</strain>
    </source>
</reference>
<name>A0A2V3W469_9BACI</name>
<evidence type="ECO:0000313" key="7">
    <source>
        <dbReference type="Proteomes" id="UP000247978"/>
    </source>
</evidence>
<protein>
    <recommendedName>
        <fullName evidence="3">Uncharacterized N-acetyltransferase DFR56_10310</fullName>
        <ecNumber evidence="3">2.3.1.-</ecNumber>
    </recommendedName>
</protein>
<keyword evidence="2 3" id="KW-0012">Acyltransferase</keyword>
<proteinExistence type="inferred from homology"/>
<evidence type="ECO:0000256" key="2">
    <source>
        <dbReference type="ARBA" id="ARBA00023315"/>
    </source>
</evidence>
<dbReference type="Pfam" id="PF00583">
    <property type="entry name" value="Acetyltransf_1"/>
    <property type="match status" value="1"/>
</dbReference>
<gene>
    <name evidence="6" type="ORF">DFR56_10310</name>
</gene>
<dbReference type="PIRSF" id="PIRSF037732">
    <property type="entry name" value="YlbP_prd"/>
    <property type="match status" value="1"/>
</dbReference>
<feature type="compositionally biased region" description="Basic and acidic residues" evidence="4">
    <location>
        <begin position="168"/>
        <end position="177"/>
    </location>
</feature>
<feature type="domain" description="N-acetyltransferase" evidence="5">
    <location>
        <begin position="9"/>
        <end position="154"/>
    </location>
</feature>
<evidence type="ECO:0000313" key="6">
    <source>
        <dbReference type="EMBL" id="PXW88506.1"/>
    </source>
</evidence>
<keyword evidence="1 3" id="KW-0808">Transferase</keyword>
<feature type="region of interest" description="Disordered" evidence="4">
    <location>
        <begin position="158"/>
        <end position="177"/>
    </location>
</feature>
<dbReference type="GO" id="GO:0016747">
    <property type="term" value="F:acyltransferase activity, transferring groups other than amino-acyl groups"/>
    <property type="evidence" value="ECO:0007669"/>
    <property type="project" value="UniProtKB-UniRule"/>
</dbReference>
<dbReference type="PROSITE" id="PS51186">
    <property type="entry name" value="GNAT"/>
    <property type="match status" value="1"/>
</dbReference>
<dbReference type="InterPro" id="IPR000182">
    <property type="entry name" value="GNAT_dom"/>
</dbReference>
<dbReference type="HAMAP" id="MF_00824">
    <property type="entry name" value="Acetyltransf_YlbP"/>
    <property type="match status" value="1"/>
</dbReference>